<keyword evidence="5" id="KW-1185">Reference proteome</keyword>
<dbReference type="InterPro" id="IPR029058">
    <property type="entry name" value="AB_hydrolase_fold"/>
</dbReference>
<dbReference type="GO" id="GO:0016787">
    <property type="term" value="F:hydrolase activity"/>
    <property type="evidence" value="ECO:0007669"/>
    <property type="project" value="UniProtKB-KW"/>
</dbReference>
<dbReference type="InterPro" id="IPR022742">
    <property type="entry name" value="Hydrolase_4"/>
</dbReference>
<comment type="caution">
    <text evidence="3">The sequence shown here is derived from an EMBL/GenBank/DDBJ whole genome shotgun (WGS) entry which is preliminary data.</text>
</comment>
<accession>A0A0Q9YUY2</accession>
<dbReference type="RefSeq" id="WP_057622517.1">
    <property type="nucleotide sequence ID" value="NZ_LKHV02000001.1"/>
</dbReference>
<evidence type="ECO:0000256" key="1">
    <source>
        <dbReference type="SAM" id="Phobius"/>
    </source>
</evidence>
<keyword evidence="3" id="KW-0378">Hydrolase</keyword>
<gene>
    <name evidence="3" type="ORF">CC99x_00085</name>
    <name evidence="4" type="ORF">CC99x_006490</name>
</gene>
<dbReference type="Gene3D" id="3.40.50.1820">
    <property type="entry name" value="alpha/beta hydrolase"/>
    <property type="match status" value="1"/>
</dbReference>
<dbReference type="AlphaFoldDB" id="A0A0Q9YUY2"/>
<dbReference type="PANTHER" id="PTHR12277:SF81">
    <property type="entry name" value="PROTEIN ABHD13"/>
    <property type="match status" value="1"/>
</dbReference>
<dbReference type="STRING" id="437022.CC99x_00085"/>
<feature type="transmembrane region" description="Helical" evidence="1">
    <location>
        <begin position="12"/>
        <end position="32"/>
    </location>
</feature>
<name>A0A0Q9YUY2_9GAMM</name>
<evidence type="ECO:0000313" key="4">
    <source>
        <dbReference type="EMBL" id="MCS5708555.1"/>
    </source>
</evidence>
<evidence type="ECO:0000313" key="3">
    <source>
        <dbReference type="EMBL" id="KRG19864.1"/>
    </source>
</evidence>
<proteinExistence type="predicted"/>
<dbReference type="SUPFAM" id="SSF53474">
    <property type="entry name" value="alpha/beta-Hydrolases"/>
    <property type="match status" value="1"/>
</dbReference>
<evidence type="ECO:0000259" key="2">
    <source>
        <dbReference type="Pfam" id="PF12146"/>
    </source>
</evidence>
<protein>
    <submittedName>
        <fullName evidence="3 4">Alpha/beta hydrolase</fullName>
    </submittedName>
</protein>
<organism evidence="3">
    <name type="scientific">Candidatus Berkiella cookevillensis</name>
    <dbReference type="NCBI Taxonomy" id="437022"/>
    <lineage>
        <taxon>Bacteria</taxon>
        <taxon>Pseudomonadati</taxon>
        <taxon>Pseudomonadota</taxon>
        <taxon>Gammaproteobacteria</taxon>
        <taxon>Candidatus Berkiellales</taxon>
        <taxon>Candidatus Berkiellaceae</taxon>
        <taxon>Candidatus Berkiella</taxon>
    </lineage>
</organism>
<reference evidence="3" key="1">
    <citation type="submission" date="2015-09" db="EMBL/GenBank/DDBJ databases">
        <title>Draft Genome Sequences of Two Novel Amoeba-resistant Intranuclear Bacteria, Candidatus Berkiella cookevillensis and Candidatus Berkiella aquae.</title>
        <authorList>
            <person name="Mehari Y.T."/>
            <person name="Arivett B.A."/>
            <person name="Farone A.L."/>
            <person name="Gunderson J.H."/>
            <person name="Farone M.B."/>
        </authorList>
    </citation>
    <scope>NUCLEOTIDE SEQUENCE [LARGE SCALE GENOMIC DNA]</scope>
    <source>
        <strain evidence="3">CC99</strain>
    </source>
</reference>
<dbReference type="EMBL" id="LKHV01000001">
    <property type="protein sequence ID" value="KRG19864.1"/>
    <property type="molecule type" value="Genomic_DNA"/>
</dbReference>
<reference evidence="4" key="3">
    <citation type="submission" date="2021-06" db="EMBL/GenBank/DDBJ databases">
        <title>Genomic Description and Analysis of Intracellular Bacteria, Candidatus Berkiella cookevillensis and Candidatus Berkiella aquae.</title>
        <authorList>
            <person name="Kidane D.T."/>
            <person name="Mehari Y.T."/>
            <person name="Rice F.C."/>
            <person name="Arivett B.A."/>
            <person name="Farone A.L."/>
            <person name="Berk S.G."/>
            <person name="Farone M.B."/>
        </authorList>
    </citation>
    <scope>NUCLEOTIDE SEQUENCE</scope>
    <source>
        <strain evidence="4">CC99</strain>
    </source>
</reference>
<dbReference type="Proteomes" id="UP000051494">
    <property type="component" value="Unassembled WGS sequence"/>
</dbReference>
<keyword evidence="1" id="KW-0472">Membrane</keyword>
<reference evidence="4" key="2">
    <citation type="journal article" date="2016" name="Genome Announc.">
        <title>Draft Genome Sequences of Two Novel Amoeba-Resistant Intranuclear Bacteria, 'Candidatus Berkiella cookevillensis' and 'Candidatus Berkiella aquae'.</title>
        <authorList>
            <person name="Mehari Y.T."/>
            <person name="Arivett B.A."/>
            <person name="Farone A.L."/>
            <person name="Gunderson J.H."/>
            <person name="Farone M.B."/>
        </authorList>
    </citation>
    <scope>NUCLEOTIDE SEQUENCE</scope>
    <source>
        <strain evidence="4">CC99</strain>
    </source>
</reference>
<dbReference type="PANTHER" id="PTHR12277">
    <property type="entry name" value="ALPHA/BETA HYDROLASE DOMAIN-CONTAINING PROTEIN"/>
    <property type="match status" value="1"/>
</dbReference>
<dbReference type="PATRIC" id="fig|1590042.3.peg.86"/>
<dbReference type="Pfam" id="PF12146">
    <property type="entry name" value="Hydrolase_4"/>
    <property type="match status" value="1"/>
</dbReference>
<evidence type="ECO:0000313" key="5">
    <source>
        <dbReference type="Proteomes" id="UP000051494"/>
    </source>
</evidence>
<keyword evidence="1" id="KW-0812">Transmembrane</keyword>
<dbReference type="OrthoDB" id="9798884at2"/>
<sequence length="263" mass="29915">MTQQFISLLQYCVVFYIVLTALFYLLSDFIIFQPPQPPRYHLNSNIQFVTLANGGKIATTYYENPHSKYTLLYSHGNAEDLGTLQAYLYYYFQRGYSILAYDYEGYGLSSGKASEQNVYQNVEAVFKYMQNDLGISADRIIVHGSSLGSGPSVHLASRHKVAGLILEAPFVSTYRVKTRFPLIPFDKFVNIKKIAQVKAPLLIIHGKRDTIVPFWHGQKLMQAANRPKTFFEVEYAGHNDLIQVSGAAYWQTIETFVNGLNHE</sequence>
<dbReference type="EMBL" id="LKHV02000001">
    <property type="protein sequence ID" value="MCS5708555.1"/>
    <property type="molecule type" value="Genomic_DNA"/>
</dbReference>
<feature type="domain" description="Serine aminopeptidase S33" evidence="2">
    <location>
        <begin position="67"/>
        <end position="173"/>
    </location>
</feature>
<keyword evidence="1" id="KW-1133">Transmembrane helix</keyword>